<dbReference type="Proteomes" id="UP000320772">
    <property type="component" value="Unassembled WGS sequence"/>
</dbReference>
<sequence length="70" mass="7680">MTVLRPETDRRLRSRSTDDAVNAGELRKGRAQDEPDIIGKGLRALSDGTRQSRGLLAQAVHLPVPYDKPG</sequence>
<keyword evidence="3" id="KW-1185">Reference proteome</keyword>
<dbReference type="EMBL" id="BJLY01000002">
    <property type="protein sequence ID" value="GEB03596.1"/>
    <property type="molecule type" value="Genomic_DNA"/>
</dbReference>
<feature type="compositionally biased region" description="Basic and acidic residues" evidence="1">
    <location>
        <begin position="1"/>
        <end position="18"/>
    </location>
</feature>
<organism evidence="2 3">
    <name type="scientific">Gluconobacter roseus NBRC 3990</name>
    <dbReference type="NCBI Taxonomy" id="1307950"/>
    <lineage>
        <taxon>Bacteria</taxon>
        <taxon>Pseudomonadati</taxon>
        <taxon>Pseudomonadota</taxon>
        <taxon>Alphaproteobacteria</taxon>
        <taxon>Acetobacterales</taxon>
        <taxon>Acetobacteraceae</taxon>
        <taxon>Gluconobacter</taxon>
    </lineage>
</organism>
<dbReference type="AlphaFoldDB" id="A0A4Y3M6L6"/>
<comment type="caution">
    <text evidence="2">The sequence shown here is derived from an EMBL/GenBank/DDBJ whole genome shotgun (WGS) entry which is preliminary data.</text>
</comment>
<feature type="region of interest" description="Disordered" evidence="1">
    <location>
        <begin position="1"/>
        <end position="34"/>
    </location>
</feature>
<accession>A0A4Y3M6L6</accession>
<reference evidence="2 3" key="1">
    <citation type="submission" date="2019-06" db="EMBL/GenBank/DDBJ databases">
        <title>Whole genome shotgun sequence of Gluconobacter roseus NBRC 3990.</title>
        <authorList>
            <person name="Hosoyama A."/>
            <person name="Uohara A."/>
            <person name="Ohji S."/>
            <person name="Ichikawa N."/>
        </authorList>
    </citation>
    <scope>NUCLEOTIDE SEQUENCE [LARGE SCALE GENOMIC DNA]</scope>
    <source>
        <strain evidence="2 3">NBRC 3990</strain>
    </source>
</reference>
<gene>
    <name evidence="2" type="ORF">GRO01_11720</name>
</gene>
<evidence type="ECO:0000313" key="3">
    <source>
        <dbReference type="Proteomes" id="UP000320772"/>
    </source>
</evidence>
<name>A0A4Y3M6L6_9PROT</name>
<proteinExistence type="predicted"/>
<evidence type="ECO:0000313" key="2">
    <source>
        <dbReference type="EMBL" id="GEB03596.1"/>
    </source>
</evidence>
<evidence type="ECO:0000256" key="1">
    <source>
        <dbReference type="SAM" id="MobiDB-lite"/>
    </source>
</evidence>
<protein>
    <submittedName>
        <fullName evidence="2">Uncharacterized protein</fullName>
    </submittedName>
</protein>